<keyword evidence="2" id="KW-1185">Reference proteome</keyword>
<dbReference type="Proteomes" id="UP000002358">
    <property type="component" value="Unassembled WGS sequence"/>
</dbReference>
<evidence type="ECO:0000313" key="1">
    <source>
        <dbReference type="EnsemblMetazoa" id="XP_016841986"/>
    </source>
</evidence>
<reference evidence="1" key="1">
    <citation type="submission" date="2021-01" db="UniProtKB">
        <authorList>
            <consortium name="EnsemblMetazoa"/>
        </authorList>
    </citation>
    <scope>IDENTIFICATION</scope>
</reference>
<dbReference type="EnsemblMetazoa" id="XM_016986497">
    <property type="protein sequence ID" value="XP_016841986"/>
    <property type="gene ID" value="LOC107981238"/>
</dbReference>
<dbReference type="InParanoid" id="A0A7M7ISI2"/>
<dbReference type="KEGG" id="nvi:107981238"/>
<name>A0A7M7ISI2_NASVI</name>
<dbReference type="GeneID" id="107981238"/>
<proteinExistence type="predicted"/>
<evidence type="ECO:0000313" key="2">
    <source>
        <dbReference type="Proteomes" id="UP000002358"/>
    </source>
</evidence>
<dbReference type="AlphaFoldDB" id="A0A7M7ISI2"/>
<accession>A0A7M7ISI2</accession>
<organism evidence="1 2">
    <name type="scientific">Nasonia vitripennis</name>
    <name type="common">Parasitic wasp</name>
    <dbReference type="NCBI Taxonomy" id="7425"/>
    <lineage>
        <taxon>Eukaryota</taxon>
        <taxon>Metazoa</taxon>
        <taxon>Ecdysozoa</taxon>
        <taxon>Arthropoda</taxon>
        <taxon>Hexapoda</taxon>
        <taxon>Insecta</taxon>
        <taxon>Pterygota</taxon>
        <taxon>Neoptera</taxon>
        <taxon>Endopterygota</taxon>
        <taxon>Hymenoptera</taxon>
        <taxon>Apocrita</taxon>
        <taxon>Proctotrupomorpha</taxon>
        <taxon>Chalcidoidea</taxon>
        <taxon>Pteromalidae</taxon>
        <taxon>Pteromalinae</taxon>
        <taxon>Nasonia</taxon>
    </lineage>
</organism>
<sequence length="124" mass="14987">MHVLIFTMNRKNSTPNITEIKCSLQDTDHFQPKSFKDFDPRKIYYAKWTCELTCLDEHEHFDYYPCYIINLGESRMQLKEIEETTRNKIPKIVQDFGELPNSQKKKRMKVYLLRSGKKKQKEMF</sequence>
<dbReference type="RefSeq" id="XP_016841986.2">
    <property type="nucleotide sequence ID" value="XM_016986497.3"/>
</dbReference>
<protein>
    <submittedName>
        <fullName evidence="1">Uncharacterized protein</fullName>
    </submittedName>
</protein>